<sequence>MRHLFIALSLLSLPIQAQSLHPVTRFHAGECYPRYYDDYFLSGFLQSTDTLATDATQGILQMPFVGKVELSYIGEKDSTQYVAYATRYHLRERPTNNPQTYTVKLQRYGIQAFIQSYEDYSVQRYAFPDTIAAKGFLIDLDHMRRESDNENMKVTLIDRYTLRACKRKGSQDAIYYYVRFSHPYDTWSIRQDKIELKNGLKDPRCKVTLTFALEKGEPLLVRSAVSTHSTNEAYRKVEGHLPETLFSDN</sequence>
<protein>
    <submittedName>
        <fullName evidence="2">Alpha-1,2-mannosidase family protein</fullName>
    </submittedName>
</protein>
<organism evidence="2">
    <name type="scientific">gut metagenome</name>
    <dbReference type="NCBI Taxonomy" id="749906"/>
    <lineage>
        <taxon>unclassified sequences</taxon>
        <taxon>metagenomes</taxon>
        <taxon>organismal metagenomes</taxon>
    </lineage>
</organism>
<dbReference type="Gene3D" id="2.70.98.10">
    <property type="match status" value="1"/>
</dbReference>
<proteinExistence type="predicted"/>
<feature type="domain" description="Glycosyl hydrolase family 92 N-terminal" evidence="1">
    <location>
        <begin position="12"/>
        <end position="226"/>
    </location>
</feature>
<dbReference type="AlphaFoldDB" id="J9GI45"/>
<gene>
    <name evidence="2" type="ORF">EVA_05102</name>
</gene>
<dbReference type="GO" id="GO:0030246">
    <property type="term" value="F:carbohydrate binding"/>
    <property type="evidence" value="ECO:0007669"/>
    <property type="project" value="InterPro"/>
</dbReference>
<evidence type="ECO:0000259" key="1">
    <source>
        <dbReference type="Pfam" id="PF17678"/>
    </source>
</evidence>
<accession>J9GI45</accession>
<dbReference type="Pfam" id="PF17678">
    <property type="entry name" value="Glyco_hydro_92N"/>
    <property type="match status" value="1"/>
</dbReference>
<evidence type="ECO:0000313" key="2">
    <source>
        <dbReference type="EMBL" id="EJX06789.1"/>
    </source>
</evidence>
<reference evidence="2" key="1">
    <citation type="journal article" date="2012" name="PLoS ONE">
        <title>Gene sets for utilization of primary and secondary nutrition supplies in the distal gut of endangered iberian lynx.</title>
        <authorList>
            <person name="Alcaide M."/>
            <person name="Messina E."/>
            <person name="Richter M."/>
            <person name="Bargiela R."/>
            <person name="Peplies J."/>
            <person name="Huws S.A."/>
            <person name="Newbold C.J."/>
            <person name="Golyshin P.N."/>
            <person name="Simon M.A."/>
            <person name="Lopez G."/>
            <person name="Yakimov M.M."/>
            <person name="Ferrer M."/>
        </authorList>
    </citation>
    <scope>NUCLEOTIDE SEQUENCE</scope>
</reference>
<dbReference type="InterPro" id="IPR041371">
    <property type="entry name" value="GH92_N"/>
</dbReference>
<dbReference type="EMBL" id="AMCI01001060">
    <property type="protein sequence ID" value="EJX06789.1"/>
    <property type="molecule type" value="Genomic_DNA"/>
</dbReference>
<name>J9GI45_9ZZZZ</name>
<dbReference type="InterPro" id="IPR014718">
    <property type="entry name" value="GH-type_carb-bd"/>
</dbReference>
<comment type="caution">
    <text evidence="2">The sequence shown here is derived from an EMBL/GenBank/DDBJ whole genome shotgun (WGS) entry which is preliminary data.</text>
</comment>